<name>A0A8J4EI49_9ACTN</name>
<proteinExistence type="predicted"/>
<reference evidence="1" key="1">
    <citation type="submission" date="2021-01" db="EMBL/GenBank/DDBJ databases">
        <title>Whole genome shotgun sequence of Virgisporangium ochraceum NBRC 16418.</title>
        <authorList>
            <person name="Komaki H."/>
            <person name="Tamura T."/>
        </authorList>
    </citation>
    <scope>NUCLEOTIDE SEQUENCE</scope>
    <source>
        <strain evidence="1">NBRC 16418</strain>
    </source>
</reference>
<evidence type="ECO:0000313" key="1">
    <source>
        <dbReference type="EMBL" id="GIJ72882.1"/>
    </source>
</evidence>
<organism evidence="1 2">
    <name type="scientific">Virgisporangium ochraceum</name>
    <dbReference type="NCBI Taxonomy" id="65505"/>
    <lineage>
        <taxon>Bacteria</taxon>
        <taxon>Bacillati</taxon>
        <taxon>Actinomycetota</taxon>
        <taxon>Actinomycetes</taxon>
        <taxon>Micromonosporales</taxon>
        <taxon>Micromonosporaceae</taxon>
        <taxon>Virgisporangium</taxon>
    </lineage>
</organism>
<dbReference type="AlphaFoldDB" id="A0A8J4EI49"/>
<dbReference type="EMBL" id="BOPH01000105">
    <property type="protein sequence ID" value="GIJ72882.1"/>
    <property type="molecule type" value="Genomic_DNA"/>
</dbReference>
<sequence length="75" mass="8336">MDGGPGFGMHRNGSEGGTMIKALNRLGDRMVGRFVPRITAAANHCYTERCCGQKSCRYCCHHEVLGTTCQAWYYC</sequence>
<evidence type="ECO:0000313" key="2">
    <source>
        <dbReference type="Proteomes" id="UP000635606"/>
    </source>
</evidence>
<comment type="caution">
    <text evidence="1">The sequence shown here is derived from an EMBL/GenBank/DDBJ whole genome shotgun (WGS) entry which is preliminary data.</text>
</comment>
<keyword evidence="2" id="KW-1185">Reference proteome</keyword>
<dbReference type="Proteomes" id="UP000635606">
    <property type="component" value="Unassembled WGS sequence"/>
</dbReference>
<accession>A0A8J4EI49</accession>
<gene>
    <name evidence="1" type="ORF">Voc01_077990</name>
</gene>
<protein>
    <submittedName>
        <fullName evidence="1">Uncharacterized protein</fullName>
    </submittedName>
</protein>